<feature type="region of interest" description="Disordered" evidence="1">
    <location>
        <begin position="1"/>
        <end position="34"/>
    </location>
</feature>
<sequence>MCANRNPLRSINNLSSSMKRSKSGNDAEDDLGPSTFERELMMLDEADDLDEAILVDESDIVTAESKIILPKSWLRPPVSPVDPAKDKIIF</sequence>
<feature type="non-terminal residue" evidence="2">
    <location>
        <position position="90"/>
    </location>
</feature>
<evidence type="ECO:0000313" key="3">
    <source>
        <dbReference type="Proteomes" id="UP000321570"/>
    </source>
</evidence>
<proteinExistence type="predicted"/>
<evidence type="ECO:0000256" key="1">
    <source>
        <dbReference type="SAM" id="MobiDB-lite"/>
    </source>
</evidence>
<gene>
    <name evidence="2" type="ORF">WMSIL1_LOCUS15042</name>
</gene>
<evidence type="ECO:0000313" key="2">
    <source>
        <dbReference type="EMBL" id="VUZ57731.1"/>
    </source>
</evidence>
<feature type="compositionally biased region" description="Polar residues" evidence="1">
    <location>
        <begin position="7"/>
        <end position="18"/>
    </location>
</feature>
<dbReference type="Proteomes" id="UP000321570">
    <property type="component" value="Unassembled WGS sequence"/>
</dbReference>
<keyword evidence="3" id="KW-1185">Reference proteome</keyword>
<organism evidence="2 3">
    <name type="scientific">Hymenolepis diminuta</name>
    <name type="common">Rat tapeworm</name>
    <dbReference type="NCBI Taxonomy" id="6216"/>
    <lineage>
        <taxon>Eukaryota</taxon>
        <taxon>Metazoa</taxon>
        <taxon>Spiralia</taxon>
        <taxon>Lophotrochozoa</taxon>
        <taxon>Platyhelminthes</taxon>
        <taxon>Cestoda</taxon>
        <taxon>Eucestoda</taxon>
        <taxon>Cyclophyllidea</taxon>
        <taxon>Hymenolepididae</taxon>
        <taxon>Hymenolepis</taxon>
    </lineage>
</organism>
<dbReference type="AlphaFoldDB" id="A0A564ZE06"/>
<name>A0A564ZE06_HYMDI</name>
<accession>A0A564ZE06</accession>
<protein>
    <submittedName>
        <fullName evidence="2">Uncharacterized protein</fullName>
    </submittedName>
</protein>
<dbReference type="EMBL" id="CABIJS010000719">
    <property type="protein sequence ID" value="VUZ57731.1"/>
    <property type="molecule type" value="Genomic_DNA"/>
</dbReference>
<reference evidence="2 3" key="1">
    <citation type="submission" date="2019-07" db="EMBL/GenBank/DDBJ databases">
        <authorList>
            <person name="Jastrzebski P J."/>
            <person name="Paukszto L."/>
            <person name="Jastrzebski P J."/>
        </authorList>
    </citation>
    <scope>NUCLEOTIDE SEQUENCE [LARGE SCALE GENOMIC DNA]</scope>
    <source>
        <strain evidence="2 3">WMS-il1</strain>
    </source>
</reference>